<keyword evidence="7" id="KW-0418">Kinase</keyword>
<dbReference type="InterPro" id="IPR021821">
    <property type="entry name" value="VxrA_SD"/>
</dbReference>
<feature type="domain" description="Histidine kinase" evidence="10">
    <location>
        <begin position="310"/>
        <end position="513"/>
    </location>
</feature>
<dbReference type="InterPro" id="IPR003661">
    <property type="entry name" value="HisK_dim/P_dom"/>
</dbReference>
<keyword evidence="9" id="KW-0812">Transmembrane</keyword>
<evidence type="ECO:0000259" key="10">
    <source>
        <dbReference type="PROSITE" id="PS50109"/>
    </source>
</evidence>
<dbReference type="InterPro" id="IPR036890">
    <property type="entry name" value="HATPase_C_sf"/>
</dbReference>
<comment type="caution">
    <text evidence="11">The sequence shown here is derived from an EMBL/GenBank/DDBJ whole genome shotgun (WGS) entry which is preliminary data.</text>
</comment>
<dbReference type="SUPFAM" id="SSF47384">
    <property type="entry name" value="Homodimeric domain of signal transducing histidine kinase"/>
    <property type="match status" value="1"/>
</dbReference>
<protein>
    <recommendedName>
        <fullName evidence="3">histidine kinase</fullName>
        <ecNumber evidence="3">2.7.13.3</ecNumber>
    </recommendedName>
</protein>
<organism evidence="11 12">
    <name type="scientific">Bacteriovorax antarcticus</name>
    <dbReference type="NCBI Taxonomy" id="3088717"/>
    <lineage>
        <taxon>Bacteria</taxon>
        <taxon>Pseudomonadati</taxon>
        <taxon>Bdellovibrionota</taxon>
        <taxon>Bacteriovoracia</taxon>
        <taxon>Bacteriovoracales</taxon>
        <taxon>Bacteriovoracaceae</taxon>
        <taxon>Bacteriovorax</taxon>
    </lineage>
</organism>
<comment type="catalytic activity">
    <reaction evidence="1">
        <text>ATP + protein L-histidine = ADP + protein N-phospho-L-histidine.</text>
        <dbReference type="EC" id="2.7.13.3"/>
    </reaction>
</comment>
<evidence type="ECO:0000256" key="6">
    <source>
        <dbReference type="ARBA" id="ARBA00022679"/>
    </source>
</evidence>
<dbReference type="InterPro" id="IPR050980">
    <property type="entry name" value="2C_sensor_his_kinase"/>
</dbReference>
<evidence type="ECO:0000256" key="8">
    <source>
        <dbReference type="ARBA" id="ARBA00023012"/>
    </source>
</evidence>
<dbReference type="CDD" id="cd00082">
    <property type="entry name" value="HisKA"/>
    <property type="match status" value="1"/>
</dbReference>
<keyword evidence="8" id="KW-0902">Two-component regulatory system</keyword>
<keyword evidence="12" id="KW-1185">Reference proteome</keyword>
<dbReference type="Pfam" id="PF02518">
    <property type="entry name" value="HATPase_c"/>
    <property type="match status" value="1"/>
</dbReference>
<evidence type="ECO:0000256" key="2">
    <source>
        <dbReference type="ARBA" id="ARBA00004651"/>
    </source>
</evidence>
<evidence type="ECO:0000256" key="7">
    <source>
        <dbReference type="ARBA" id="ARBA00022777"/>
    </source>
</evidence>
<dbReference type="PROSITE" id="PS50109">
    <property type="entry name" value="HIS_KIN"/>
    <property type="match status" value="1"/>
</dbReference>
<proteinExistence type="predicted"/>
<feature type="transmembrane region" description="Helical" evidence="9">
    <location>
        <begin position="267"/>
        <end position="291"/>
    </location>
</feature>
<dbReference type="Pfam" id="PF11884">
    <property type="entry name" value="DUF3404"/>
    <property type="match status" value="1"/>
</dbReference>
<evidence type="ECO:0000313" key="11">
    <source>
        <dbReference type="EMBL" id="MEA9357983.1"/>
    </source>
</evidence>
<name>A0ABU5W031_9BACT</name>
<evidence type="ECO:0000256" key="1">
    <source>
        <dbReference type="ARBA" id="ARBA00000085"/>
    </source>
</evidence>
<accession>A0ABU5W031</accession>
<keyword evidence="9" id="KW-1133">Transmembrane helix</keyword>
<keyword evidence="5" id="KW-0597">Phosphoprotein</keyword>
<dbReference type="InterPro" id="IPR003594">
    <property type="entry name" value="HATPase_dom"/>
</dbReference>
<dbReference type="Gene3D" id="3.30.565.10">
    <property type="entry name" value="Histidine kinase-like ATPase, C-terminal domain"/>
    <property type="match status" value="1"/>
</dbReference>
<dbReference type="Proteomes" id="UP001302274">
    <property type="component" value="Unassembled WGS sequence"/>
</dbReference>
<evidence type="ECO:0000256" key="3">
    <source>
        <dbReference type="ARBA" id="ARBA00012438"/>
    </source>
</evidence>
<evidence type="ECO:0000256" key="5">
    <source>
        <dbReference type="ARBA" id="ARBA00022553"/>
    </source>
</evidence>
<dbReference type="SUPFAM" id="SSF55874">
    <property type="entry name" value="ATPase domain of HSP90 chaperone/DNA topoisomerase II/histidine kinase"/>
    <property type="match status" value="1"/>
</dbReference>
<gene>
    <name evidence="11" type="ORF">SHI21_17255</name>
</gene>
<reference evidence="11 12" key="1">
    <citation type="submission" date="2023-11" db="EMBL/GenBank/DDBJ databases">
        <title>A Novel Polar Bacteriovorax (B. antarcticus) Isolated from the Biocrust in Antarctica.</title>
        <authorList>
            <person name="Mun W."/>
            <person name="Choi S.Y."/>
            <person name="Mitchell R.J."/>
        </authorList>
    </citation>
    <scope>NUCLEOTIDE SEQUENCE [LARGE SCALE GENOMIC DNA]</scope>
    <source>
        <strain evidence="11 12">PP10</strain>
    </source>
</reference>
<keyword evidence="9" id="KW-0472">Membrane</keyword>
<dbReference type="EMBL" id="JAYGJQ010000002">
    <property type="protein sequence ID" value="MEA9357983.1"/>
    <property type="molecule type" value="Genomic_DNA"/>
</dbReference>
<evidence type="ECO:0000313" key="12">
    <source>
        <dbReference type="Proteomes" id="UP001302274"/>
    </source>
</evidence>
<evidence type="ECO:0000256" key="9">
    <source>
        <dbReference type="SAM" id="Phobius"/>
    </source>
</evidence>
<dbReference type="PANTHER" id="PTHR44936:SF9">
    <property type="entry name" value="SENSOR PROTEIN CREC"/>
    <property type="match status" value="1"/>
</dbReference>
<comment type="subcellular location">
    <subcellularLocation>
        <location evidence="2">Cell membrane</location>
        <topology evidence="2">Multi-pass membrane protein</topology>
    </subcellularLocation>
</comment>
<dbReference type="RefSeq" id="WP_323578193.1">
    <property type="nucleotide sequence ID" value="NZ_JAYGJQ010000002.1"/>
</dbReference>
<sequence length="513" mass="59756">MRMYVLLIFTAILLSFSTAYYAINLSNKSSASISEIEEIQKYKKEFYKQGHPILEIDLSSMYPSRLFSQLLQPQNVFAREAKTVKTYFSKSCNNTFERMSKLYFDKSETWEDFRCNRITRLPPGFFENAPLVHETGVSYAFLAFLSGREPFFTHEWVRNNLNLFHMYELEELPPKSLEGNFKILSQLNKNELEALVKGSNYILTNDYLLVRNRKKFNVTYKIFTKLEFEQYLKEKIFYLRPYEEGAQCFYREDHFCWEKDDRTLVQIFMQSSIVVFGGSLVVLLLIAVILYRKIKQQGFEEERKKHALRVLTHELRTPIANLMLQVEQINKQSDLIPASILEEFLKMEGEVYRLKRLAEKSTSYLQTNDGKSLLAITLQEVPSVNELIIDMIHDYTEKGVGFTASPTDGPFRMDVYWYGICVKNLLENAFHHGKSPVMVKWTLVNDELTLTVTDAGVCPYKNLEEILSSDRTGKNSRGLGLGMSIVQKIMQEMDGKLSYQQTPTTFSLFLRNK</sequence>
<evidence type="ECO:0000256" key="4">
    <source>
        <dbReference type="ARBA" id="ARBA00022475"/>
    </source>
</evidence>
<keyword evidence="6" id="KW-0808">Transferase</keyword>
<dbReference type="Gene3D" id="1.10.287.130">
    <property type="match status" value="1"/>
</dbReference>
<dbReference type="PANTHER" id="PTHR44936">
    <property type="entry name" value="SENSOR PROTEIN CREC"/>
    <property type="match status" value="1"/>
</dbReference>
<dbReference type="InterPro" id="IPR005467">
    <property type="entry name" value="His_kinase_dom"/>
</dbReference>
<dbReference type="InterPro" id="IPR036097">
    <property type="entry name" value="HisK_dim/P_sf"/>
</dbReference>
<keyword evidence="4" id="KW-1003">Cell membrane</keyword>
<dbReference type="SMART" id="SM00387">
    <property type="entry name" value="HATPase_c"/>
    <property type="match status" value="1"/>
</dbReference>
<dbReference type="EC" id="2.7.13.3" evidence="3"/>